<dbReference type="OrthoDB" id="3188871at2759"/>
<protein>
    <recommendedName>
        <fullName evidence="3">NTF2 domain-containing protein</fullName>
    </recommendedName>
</protein>
<keyword evidence="2" id="KW-1185">Reference proteome</keyword>
<organism evidence="1 2">
    <name type="scientific">Fibroporia radiculosa</name>
    <dbReference type="NCBI Taxonomy" id="599839"/>
    <lineage>
        <taxon>Eukaryota</taxon>
        <taxon>Fungi</taxon>
        <taxon>Dikarya</taxon>
        <taxon>Basidiomycota</taxon>
        <taxon>Agaricomycotina</taxon>
        <taxon>Agaricomycetes</taxon>
        <taxon>Polyporales</taxon>
        <taxon>Fibroporiaceae</taxon>
        <taxon>Fibroporia</taxon>
    </lineage>
</organism>
<evidence type="ECO:0008006" key="3">
    <source>
        <dbReference type="Google" id="ProtNLM"/>
    </source>
</evidence>
<accession>J4I8Q7</accession>
<dbReference type="Proteomes" id="UP000006352">
    <property type="component" value="Unassembled WGS sequence"/>
</dbReference>
<dbReference type="AlphaFoldDB" id="J4I8Q7"/>
<evidence type="ECO:0000313" key="2">
    <source>
        <dbReference type="Proteomes" id="UP000006352"/>
    </source>
</evidence>
<name>J4I8Q7_9APHY</name>
<dbReference type="EMBL" id="HE796952">
    <property type="protein sequence ID" value="CCL99831.1"/>
    <property type="molecule type" value="Genomic_DNA"/>
</dbReference>
<proteinExistence type="predicted"/>
<dbReference type="GeneID" id="24094742"/>
<reference evidence="1 2" key="1">
    <citation type="journal article" date="2012" name="Appl. Environ. Microbiol.">
        <title>Short-read sequencing for genomic analysis of the brown rot fungus Fibroporia radiculosa.</title>
        <authorList>
            <person name="Tang J.D."/>
            <person name="Perkins A.D."/>
            <person name="Sonstegard T.S."/>
            <person name="Schroeder S.G."/>
            <person name="Burgess S.C."/>
            <person name="Diehl S.V."/>
        </authorList>
    </citation>
    <scope>NUCLEOTIDE SEQUENCE [LARGE SCALE GENOMIC DNA]</scope>
    <source>
        <strain evidence="1 2">TFFH 294</strain>
    </source>
</reference>
<gene>
    <name evidence="1" type="ORF">FIBRA_01855</name>
</gene>
<dbReference type="HOGENOM" id="CLU_107219_0_0_1"/>
<dbReference type="RefSeq" id="XP_012179114.1">
    <property type="nucleotide sequence ID" value="XM_012323724.1"/>
</dbReference>
<sequence length="161" mass="17103">MSVILGPGPEVPPLAIWTKESVSALYTATSSANFNDAFNAFLADDAVFTVNGKHLTRAQYKDLLQGEKFLEGSAQVSFSDSVEVPKNENEPAEAGSVGLFFKVTVAERDLVFGAPVTRTVTSSLNVTIVEDGSALNRRVSTLSQVVLTETSPIRPPTATVA</sequence>
<dbReference type="InParanoid" id="J4I8Q7"/>
<evidence type="ECO:0000313" key="1">
    <source>
        <dbReference type="EMBL" id="CCL99831.1"/>
    </source>
</evidence>